<protein>
    <recommendedName>
        <fullName evidence="4">Protease PrsW</fullName>
    </recommendedName>
</protein>
<reference evidence="3" key="1">
    <citation type="submission" date="2019-08" db="EMBL/GenBank/DDBJ databases">
        <authorList>
            <person name="Kucharzyk K."/>
            <person name="Murdoch R.W."/>
            <person name="Higgins S."/>
            <person name="Loffler F."/>
        </authorList>
    </citation>
    <scope>NUCLEOTIDE SEQUENCE</scope>
</reference>
<evidence type="ECO:0008006" key="4">
    <source>
        <dbReference type="Google" id="ProtNLM"/>
    </source>
</evidence>
<dbReference type="AlphaFoldDB" id="A0A645A846"/>
<feature type="transmembrane region" description="Helical" evidence="2">
    <location>
        <begin position="310"/>
        <end position="331"/>
    </location>
</feature>
<feature type="region of interest" description="Disordered" evidence="1">
    <location>
        <begin position="485"/>
        <end position="520"/>
    </location>
</feature>
<feature type="transmembrane region" description="Helical" evidence="2">
    <location>
        <begin position="274"/>
        <end position="298"/>
    </location>
</feature>
<accession>A0A645A846</accession>
<feature type="region of interest" description="Disordered" evidence="1">
    <location>
        <begin position="1"/>
        <end position="43"/>
    </location>
</feature>
<feature type="transmembrane region" description="Helical" evidence="2">
    <location>
        <begin position="337"/>
        <end position="357"/>
    </location>
</feature>
<dbReference type="Pfam" id="PF13367">
    <property type="entry name" value="PrsW-protease"/>
    <property type="match status" value="1"/>
</dbReference>
<evidence type="ECO:0000256" key="2">
    <source>
        <dbReference type="SAM" id="Phobius"/>
    </source>
</evidence>
<evidence type="ECO:0000256" key="1">
    <source>
        <dbReference type="SAM" id="MobiDB-lite"/>
    </source>
</evidence>
<organism evidence="3">
    <name type="scientific">bioreactor metagenome</name>
    <dbReference type="NCBI Taxonomy" id="1076179"/>
    <lineage>
        <taxon>unclassified sequences</taxon>
        <taxon>metagenomes</taxon>
        <taxon>ecological metagenomes</taxon>
    </lineage>
</organism>
<proteinExistence type="predicted"/>
<keyword evidence="2" id="KW-0812">Transmembrane</keyword>
<feature type="compositionally biased region" description="Low complexity" evidence="1">
    <location>
        <begin position="17"/>
        <end position="28"/>
    </location>
</feature>
<dbReference type="PANTHER" id="PTHR36844">
    <property type="entry name" value="PROTEASE PRSW"/>
    <property type="match status" value="1"/>
</dbReference>
<feature type="transmembrane region" description="Helical" evidence="2">
    <location>
        <begin position="73"/>
        <end position="92"/>
    </location>
</feature>
<feature type="transmembrane region" description="Helical" evidence="2">
    <location>
        <begin position="159"/>
        <end position="180"/>
    </location>
</feature>
<feature type="transmembrane region" description="Helical" evidence="2">
    <location>
        <begin position="125"/>
        <end position="147"/>
    </location>
</feature>
<feature type="compositionally biased region" description="Basic and acidic residues" evidence="1">
    <location>
        <begin position="32"/>
        <end position="43"/>
    </location>
</feature>
<dbReference type="EMBL" id="VSSQ01012458">
    <property type="protein sequence ID" value="MPM49282.1"/>
    <property type="molecule type" value="Genomic_DNA"/>
</dbReference>
<name>A0A645A846_9ZZZZ</name>
<comment type="caution">
    <text evidence="3">The sequence shown here is derived from an EMBL/GenBank/DDBJ whole genome shotgun (WGS) entry which is preliminary data.</text>
</comment>
<dbReference type="InterPro" id="IPR026898">
    <property type="entry name" value="PrsW"/>
</dbReference>
<evidence type="ECO:0000313" key="3">
    <source>
        <dbReference type="EMBL" id="MPM49282.1"/>
    </source>
</evidence>
<keyword evidence="2" id="KW-0472">Membrane</keyword>
<feature type="compositionally biased region" description="Gly residues" evidence="1">
    <location>
        <begin position="510"/>
        <end position="520"/>
    </location>
</feature>
<gene>
    <name evidence="3" type="ORF">SDC9_96011</name>
</gene>
<sequence length="520" mass="57279">MTADANTWRPPASTIPVRATGRGAAAVVSHAPDGRGEAGHDDRPAQYRRRQNGLAQQVDPSLKWHQRLLRNPYTWIVLAMTLVYAGLLFTVYRTVGDGLIEEVGAVTKEATGNPTVLVWGQINEAYLKVIPFAAATLGCYVLLLVFLDRLRPTTWSMKWLALGWGACAAVFISLHVNTWAGELMRAEGPVDPSQGARAAIFSAPFVEEAAKATILFFIAIAMRRRIVGVHQALTLAALSAAGFAFSENVVYYIRTYLYAVTIYGTDAEAELHQLFVLRGVVLSFGHLLFTSLTALGMIAALTNRSKIVRVLAPVAGYLAAAFGHMLFNGFASLSSSTLVLIIGGWIGVLALGVYTIFRYVHQTRNIRARLTELVELGWLQIDDPAEMSKLFGRWRMALAAFLRGPRVFRATLRLQRSLTEIAYLRDAEMRGIVDAMAIERERDLILAAGEARVWAIDHVRGVPFIPPQWGEAVRSLVQRVKDARAERRARRARKQPPQSWSPPTGVPVATGGGGWPAQWR</sequence>
<keyword evidence="2" id="KW-1133">Transmembrane helix</keyword>
<dbReference type="PANTHER" id="PTHR36844:SF1">
    <property type="entry name" value="PROTEASE PRSW"/>
    <property type="match status" value="1"/>
</dbReference>
<feature type="transmembrane region" description="Helical" evidence="2">
    <location>
        <begin position="232"/>
        <end position="254"/>
    </location>
</feature>
<dbReference type="GO" id="GO:0008233">
    <property type="term" value="F:peptidase activity"/>
    <property type="evidence" value="ECO:0007669"/>
    <property type="project" value="InterPro"/>
</dbReference>
<feature type="transmembrane region" description="Helical" evidence="2">
    <location>
        <begin position="200"/>
        <end position="220"/>
    </location>
</feature>